<accession>A0A5C3LYN6</accession>
<name>A0A5C3LYN6_9AGAR</name>
<proteinExistence type="predicted"/>
<gene>
    <name evidence="1" type="ORF">BDQ12DRAFT_126006</name>
</gene>
<protein>
    <submittedName>
        <fullName evidence="1">Uncharacterized protein</fullName>
    </submittedName>
</protein>
<dbReference type="EMBL" id="ML213604">
    <property type="protein sequence ID" value="TFK38224.1"/>
    <property type="molecule type" value="Genomic_DNA"/>
</dbReference>
<evidence type="ECO:0000313" key="2">
    <source>
        <dbReference type="Proteomes" id="UP000308652"/>
    </source>
</evidence>
<organism evidence="1 2">
    <name type="scientific">Crucibulum laeve</name>
    <dbReference type="NCBI Taxonomy" id="68775"/>
    <lineage>
        <taxon>Eukaryota</taxon>
        <taxon>Fungi</taxon>
        <taxon>Dikarya</taxon>
        <taxon>Basidiomycota</taxon>
        <taxon>Agaricomycotina</taxon>
        <taxon>Agaricomycetes</taxon>
        <taxon>Agaricomycetidae</taxon>
        <taxon>Agaricales</taxon>
        <taxon>Agaricineae</taxon>
        <taxon>Nidulariaceae</taxon>
        <taxon>Crucibulum</taxon>
    </lineage>
</organism>
<keyword evidence="2" id="KW-1185">Reference proteome</keyword>
<evidence type="ECO:0000313" key="1">
    <source>
        <dbReference type="EMBL" id="TFK38224.1"/>
    </source>
</evidence>
<dbReference type="AlphaFoldDB" id="A0A5C3LYN6"/>
<reference evidence="1 2" key="1">
    <citation type="journal article" date="2019" name="Nat. Ecol. Evol.">
        <title>Megaphylogeny resolves global patterns of mushroom evolution.</title>
        <authorList>
            <person name="Varga T."/>
            <person name="Krizsan K."/>
            <person name="Foldi C."/>
            <person name="Dima B."/>
            <person name="Sanchez-Garcia M."/>
            <person name="Sanchez-Ramirez S."/>
            <person name="Szollosi G.J."/>
            <person name="Szarkandi J.G."/>
            <person name="Papp V."/>
            <person name="Albert L."/>
            <person name="Andreopoulos W."/>
            <person name="Angelini C."/>
            <person name="Antonin V."/>
            <person name="Barry K.W."/>
            <person name="Bougher N.L."/>
            <person name="Buchanan P."/>
            <person name="Buyck B."/>
            <person name="Bense V."/>
            <person name="Catcheside P."/>
            <person name="Chovatia M."/>
            <person name="Cooper J."/>
            <person name="Damon W."/>
            <person name="Desjardin D."/>
            <person name="Finy P."/>
            <person name="Geml J."/>
            <person name="Haridas S."/>
            <person name="Hughes K."/>
            <person name="Justo A."/>
            <person name="Karasinski D."/>
            <person name="Kautmanova I."/>
            <person name="Kiss B."/>
            <person name="Kocsube S."/>
            <person name="Kotiranta H."/>
            <person name="LaButti K.M."/>
            <person name="Lechner B.E."/>
            <person name="Liimatainen K."/>
            <person name="Lipzen A."/>
            <person name="Lukacs Z."/>
            <person name="Mihaltcheva S."/>
            <person name="Morgado L.N."/>
            <person name="Niskanen T."/>
            <person name="Noordeloos M.E."/>
            <person name="Ohm R.A."/>
            <person name="Ortiz-Santana B."/>
            <person name="Ovrebo C."/>
            <person name="Racz N."/>
            <person name="Riley R."/>
            <person name="Savchenko A."/>
            <person name="Shiryaev A."/>
            <person name="Soop K."/>
            <person name="Spirin V."/>
            <person name="Szebenyi C."/>
            <person name="Tomsovsky M."/>
            <person name="Tulloss R.E."/>
            <person name="Uehling J."/>
            <person name="Grigoriev I.V."/>
            <person name="Vagvolgyi C."/>
            <person name="Papp T."/>
            <person name="Martin F.M."/>
            <person name="Miettinen O."/>
            <person name="Hibbett D.S."/>
            <person name="Nagy L.G."/>
        </authorList>
    </citation>
    <scope>NUCLEOTIDE SEQUENCE [LARGE SCALE GENOMIC DNA]</scope>
    <source>
        <strain evidence="1 2">CBS 166.37</strain>
    </source>
</reference>
<sequence>MLPSQSALPRDTLSKRNDPVNFGTLFITLAGVWVNERAGEDLVRLITGSLCILSQPSPTVFPSSATPGTCFIIILADFCHPKSIFYYLLFTLLRCPKFSDYRYDCRRHDSCSFKCPSFTTKRVHLLGEVSFLHRALMRSSVKPLIPGLLLNR</sequence>
<dbReference type="Proteomes" id="UP000308652">
    <property type="component" value="Unassembled WGS sequence"/>
</dbReference>